<organism evidence="1 2">
    <name type="scientific">Portunus trituberculatus</name>
    <name type="common">Swimming crab</name>
    <name type="synonym">Neptunus trituberculatus</name>
    <dbReference type="NCBI Taxonomy" id="210409"/>
    <lineage>
        <taxon>Eukaryota</taxon>
        <taxon>Metazoa</taxon>
        <taxon>Ecdysozoa</taxon>
        <taxon>Arthropoda</taxon>
        <taxon>Crustacea</taxon>
        <taxon>Multicrustacea</taxon>
        <taxon>Malacostraca</taxon>
        <taxon>Eumalacostraca</taxon>
        <taxon>Eucarida</taxon>
        <taxon>Decapoda</taxon>
        <taxon>Pleocyemata</taxon>
        <taxon>Brachyura</taxon>
        <taxon>Eubrachyura</taxon>
        <taxon>Portunoidea</taxon>
        <taxon>Portunidae</taxon>
        <taxon>Portuninae</taxon>
        <taxon>Portunus</taxon>
    </lineage>
</organism>
<keyword evidence="2" id="KW-1185">Reference proteome</keyword>
<name>A0A5B7DIR1_PORTR</name>
<accession>A0A5B7DIR1</accession>
<comment type="caution">
    <text evidence="1">The sequence shown here is derived from an EMBL/GenBank/DDBJ whole genome shotgun (WGS) entry which is preliminary data.</text>
</comment>
<dbReference type="EMBL" id="VSRR010000973">
    <property type="protein sequence ID" value="MPC21421.1"/>
    <property type="molecule type" value="Genomic_DNA"/>
</dbReference>
<sequence>MQESRAVLVAVTVTLLDTRGSNTGGRVGPGTVGGGTTWRAALSHADNPPAEHKGNNTLMEGKETMLQQLM</sequence>
<dbReference type="AlphaFoldDB" id="A0A5B7DIR1"/>
<proteinExistence type="predicted"/>
<protein>
    <submittedName>
        <fullName evidence="1">Uncharacterized protein</fullName>
    </submittedName>
</protein>
<reference evidence="1 2" key="1">
    <citation type="submission" date="2019-05" db="EMBL/GenBank/DDBJ databases">
        <title>Another draft genome of Portunus trituberculatus and its Hox gene families provides insights of decapod evolution.</title>
        <authorList>
            <person name="Jeong J.-H."/>
            <person name="Song I."/>
            <person name="Kim S."/>
            <person name="Choi T."/>
            <person name="Kim D."/>
            <person name="Ryu S."/>
            <person name="Kim W."/>
        </authorList>
    </citation>
    <scope>NUCLEOTIDE SEQUENCE [LARGE SCALE GENOMIC DNA]</scope>
    <source>
        <tissue evidence="1">Muscle</tissue>
    </source>
</reference>
<evidence type="ECO:0000313" key="1">
    <source>
        <dbReference type="EMBL" id="MPC21421.1"/>
    </source>
</evidence>
<gene>
    <name evidence="1" type="ORF">E2C01_014406</name>
</gene>
<dbReference type="Proteomes" id="UP000324222">
    <property type="component" value="Unassembled WGS sequence"/>
</dbReference>
<evidence type="ECO:0000313" key="2">
    <source>
        <dbReference type="Proteomes" id="UP000324222"/>
    </source>
</evidence>